<protein>
    <submittedName>
        <fullName evidence="2">Uncharacterized protein</fullName>
    </submittedName>
</protein>
<name>A0A2N6LEK1_9CYAN</name>
<evidence type="ECO:0000313" key="3">
    <source>
        <dbReference type="Proteomes" id="UP000235081"/>
    </source>
</evidence>
<accession>A0A2N6LEK1</accession>
<dbReference type="EMBL" id="NMQE01000399">
    <property type="protein sequence ID" value="PMB21818.1"/>
    <property type="molecule type" value="Genomic_DNA"/>
</dbReference>
<reference evidence="2 3" key="1">
    <citation type="submission" date="2017-07" db="EMBL/GenBank/DDBJ databases">
        <title>Genomes of Fischerella (Mastigocladus) sp. strains.</title>
        <authorList>
            <person name="Miller S.R."/>
        </authorList>
    </citation>
    <scope>NUCLEOTIDE SEQUENCE [LARGE SCALE GENOMIC DNA]</scope>
    <source>
        <strain evidence="2 3">CCMEE 5318</strain>
    </source>
</reference>
<evidence type="ECO:0000256" key="1">
    <source>
        <dbReference type="SAM" id="MobiDB-lite"/>
    </source>
</evidence>
<proteinExistence type="predicted"/>
<evidence type="ECO:0000313" key="2">
    <source>
        <dbReference type="EMBL" id="PMB21818.1"/>
    </source>
</evidence>
<dbReference type="Proteomes" id="UP000235081">
    <property type="component" value="Unassembled WGS sequence"/>
</dbReference>
<dbReference type="AlphaFoldDB" id="A0A2N6LEK1"/>
<organism evidence="2 3">
    <name type="scientific">Fischerella thermalis CCMEE 5318</name>
    <dbReference type="NCBI Taxonomy" id="2019666"/>
    <lineage>
        <taxon>Bacteria</taxon>
        <taxon>Bacillati</taxon>
        <taxon>Cyanobacteriota</taxon>
        <taxon>Cyanophyceae</taxon>
        <taxon>Nostocales</taxon>
        <taxon>Hapalosiphonaceae</taxon>
        <taxon>Fischerella</taxon>
    </lineage>
</organism>
<feature type="region of interest" description="Disordered" evidence="1">
    <location>
        <begin position="1"/>
        <end position="22"/>
    </location>
</feature>
<sequence length="64" mass="7610">MASRRVRGLGIWKKQGDKKDKGDDLQEIKYSLFPVAYLAKIIMIKLYKASKFVNYARFFIYCRE</sequence>
<gene>
    <name evidence="2" type="ORF">CEN46_13715</name>
</gene>
<comment type="caution">
    <text evidence="2">The sequence shown here is derived from an EMBL/GenBank/DDBJ whole genome shotgun (WGS) entry which is preliminary data.</text>
</comment>